<dbReference type="PANTHER" id="PTHR36183:SF2">
    <property type="entry name" value="BETA-GLUCURONIDASE C-TERMINAL DOMAIN-CONTAINING PROTEIN"/>
    <property type="match status" value="1"/>
</dbReference>
<dbReference type="EMBL" id="JACYCF010000017">
    <property type="protein sequence ID" value="KAF8751903.1"/>
    <property type="molecule type" value="Genomic_DNA"/>
</dbReference>
<evidence type="ECO:0000313" key="1">
    <source>
        <dbReference type="EMBL" id="KAF8748074.1"/>
    </source>
</evidence>
<sequence length="322" mass="35377">MFSTDFYSADQETTNLSVSLGIRTQIHRLADSQLPGWFASWISFVPSAAASNIGTTVSTTSSEDPTVLTPPIPPAQLNREFVVSLKQGDPTGASIHISGPYLGFSIGLSVSDRVIGKNSSVLAVPFLNHIVNVANHAGAVRVRTKKEQSCVRGTARRRDIDRITAGTHYYAASRVAFALDFVKMLGNLSSLVKTEFYLGLDFANITDTSNQVAFAAMTEEVLGSNLHDISPGNELDFYDRPGYNKRPSPYTFRQYMDEWGNVPTALATNPAYTNRNILMGPSTCCESSKGERNHFFVHSLENRLKVHRHFVFTGVGLYRLGT</sequence>
<dbReference type="EMBL" id="JACYCF010000049">
    <property type="protein sequence ID" value="KAF8748074.1"/>
    <property type="molecule type" value="Genomic_DNA"/>
</dbReference>
<dbReference type="Gene3D" id="3.20.20.80">
    <property type="entry name" value="Glycosidases"/>
    <property type="match status" value="1"/>
</dbReference>
<dbReference type="GO" id="GO:0016787">
    <property type="term" value="F:hydrolase activity"/>
    <property type="evidence" value="ECO:0007669"/>
    <property type="project" value="UniProtKB-KW"/>
</dbReference>
<organism evidence="2 3">
    <name type="scientific">Rhizoctonia solani</name>
    <dbReference type="NCBI Taxonomy" id="456999"/>
    <lineage>
        <taxon>Eukaryota</taxon>
        <taxon>Fungi</taxon>
        <taxon>Dikarya</taxon>
        <taxon>Basidiomycota</taxon>
        <taxon>Agaricomycotina</taxon>
        <taxon>Agaricomycetes</taxon>
        <taxon>Cantharellales</taxon>
        <taxon>Ceratobasidiaceae</taxon>
        <taxon>Rhizoctonia</taxon>
    </lineage>
</organism>
<proteinExistence type="predicted"/>
<name>A0A8H7LZ61_9AGAM</name>
<accession>A0A8H7LZ61</accession>
<gene>
    <name evidence="2" type="ORF">RHS01_08275</name>
    <name evidence="1" type="ORF">RHS01_11075</name>
</gene>
<reference evidence="2" key="1">
    <citation type="submission" date="2020-09" db="EMBL/GenBank/DDBJ databases">
        <title>Comparative genome analyses of four rice-infecting Rhizoctonia solani isolates reveal extensive enrichment of homogalacturonan modification genes.</title>
        <authorList>
            <person name="Lee D.-Y."/>
            <person name="Jeon J."/>
            <person name="Kim K.-T."/>
            <person name="Cheong K."/>
            <person name="Song H."/>
            <person name="Choi G."/>
            <person name="Ko J."/>
            <person name="Opiyo S.O."/>
            <person name="Zuo S."/>
            <person name="Madhav S."/>
            <person name="Lee Y.-H."/>
            <person name="Wang G.-L."/>
        </authorList>
    </citation>
    <scope>NUCLEOTIDE SEQUENCE</scope>
    <source>
        <strain evidence="2">AG1-IA B2</strain>
    </source>
</reference>
<dbReference type="AlphaFoldDB" id="A0A8H7LZ61"/>
<comment type="caution">
    <text evidence="2">The sequence shown here is derived from an EMBL/GenBank/DDBJ whole genome shotgun (WGS) entry which is preliminary data.</text>
</comment>
<keyword evidence="2" id="KW-0378">Hydrolase</keyword>
<dbReference type="Proteomes" id="UP000614334">
    <property type="component" value="Unassembled WGS sequence"/>
</dbReference>
<dbReference type="InterPro" id="IPR052974">
    <property type="entry name" value="GH79_Enzymes"/>
</dbReference>
<dbReference type="PANTHER" id="PTHR36183">
    <property type="entry name" value="BETA-GLUCURONIDASE"/>
    <property type="match status" value="1"/>
</dbReference>
<evidence type="ECO:0000313" key="3">
    <source>
        <dbReference type="Proteomes" id="UP000614334"/>
    </source>
</evidence>
<protein>
    <submittedName>
        <fullName evidence="2">Glycosyl hydrolase family 79 C-terminal beta domain</fullName>
    </submittedName>
</protein>
<evidence type="ECO:0000313" key="2">
    <source>
        <dbReference type="EMBL" id="KAF8751903.1"/>
    </source>
</evidence>